<keyword evidence="4 6" id="KW-1133">Transmembrane helix</keyword>
<accession>A0AAD3CXB3</accession>
<evidence type="ECO:0000313" key="7">
    <source>
        <dbReference type="EMBL" id="GFH53604.1"/>
    </source>
</evidence>
<evidence type="ECO:0000256" key="6">
    <source>
        <dbReference type="SAM" id="Phobius"/>
    </source>
</evidence>
<comment type="subcellular location">
    <subcellularLocation>
        <location evidence="1">Membrane</location>
        <topology evidence="1">Multi-pass membrane protein</topology>
    </subcellularLocation>
</comment>
<dbReference type="AlphaFoldDB" id="A0AAD3CXB3"/>
<dbReference type="InterPro" id="IPR012435">
    <property type="entry name" value="TMEM144"/>
</dbReference>
<feature type="transmembrane region" description="Helical" evidence="6">
    <location>
        <begin position="120"/>
        <end position="140"/>
    </location>
</feature>
<evidence type="ECO:0000256" key="2">
    <source>
        <dbReference type="ARBA" id="ARBA00005731"/>
    </source>
</evidence>
<dbReference type="GO" id="GO:0015144">
    <property type="term" value="F:carbohydrate transmembrane transporter activity"/>
    <property type="evidence" value="ECO:0007669"/>
    <property type="project" value="InterPro"/>
</dbReference>
<keyword evidence="3 6" id="KW-0812">Transmembrane</keyword>
<feature type="transmembrane region" description="Helical" evidence="6">
    <location>
        <begin position="36"/>
        <end position="57"/>
    </location>
</feature>
<evidence type="ECO:0000256" key="1">
    <source>
        <dbReference type="ARBA" id="ARBA00004141"/>
    </source>
</evidence>
<dbReference type="Proteomes" id="UP001054902">
    <property type="component" value="Unassembled WGS sequence"/>
</dbReference>
<dbReference type="PANTHER" id="PTHR16119:SF17">
    <property type="entry name" value="TRANSMEMBRANE PROTEIN 144"/>
    <property type="match status" value="1"/>
</dbReference>
<feature type="transmembrane region" description="Helical" evidence="6">
    <location>
        <begin position="354"/>
        <end position="370"/>
    </location>
</feature>
<feature type="transmembrane region" description="Helical" evidence="6">
    <location>
        <begin position="321"/>
        <end position="342"/>
    </location>
</feature>
<dbReference type="InterPro" id="IPR010651">
    <property type="entry name" value="Sugar_transport"/>
</dbReference>
<feature type="transmembrane region" description="Helical" evidence="6">
    <location>
        <begin position="293"/>
        <end position="315"/>
    </location>
</feature>
<dbReference type="EMBL" id="BLLK01000047">
    <property type="protein sequence ID" value="GFH53604.1"/>
    <property type="molecule type" value="Genomic_DNA"/>
</dbReference>
<evidence type="ECO:0000256" key="5">
    <source>
        <dbReference type="ARBA" id="ARBA00023136"/>
    </source>
</evidence>
<dbReference type="GO" id="GO:0016020">
    <property type="term" value="C:membrane"/>
    <property type="evidence" value="ECO:0007669"/>
    <property type="project" value="UniProtKB-SubCell"/>
</dbReference>
<keyword evidence="8" id="KW-1185">Reference proteome</keyword>
<evidence type="ECO:0000256" key="4">
    <source>
        <dbReference type="ARBA" id="ARBA00022989"/>
    </source>
</evidence>
<evidence type="ECO:0000313" key="8">
    <source>
        <dbReference type="Proteomes" id="UP001054902"/>
    </source>
</evidence>
<feature type="transmembrane region" description="Helical" evidence="6">
    <location>
        <begin position="216"/>
        <end position="238"/>
    </location>
</feature>
<proteinExistence type="inferred from homology"/>
<name>A0AAD3CXB3_9STRA</name>
<feature type="transmembrane region" description="Helical" evidence="6">
    <location>
        <begin position="6"/>
        <end position="24"/>
    </location>
</feature>
<sequence length="374" mass="41237">MSSTGWISAFISCIAFGSFAVPVKMKRARECNVDPLVFQSYKTFMCFITSFLTIPIFNVDFNFTPWGIVSGIFWCPAGVAAIYAVQNAGLAVSQGLWSSIIVLVSFTWGIFFFHEQVRSISMASLAVFLMIAGLWGMSFFSSNSGTGGDSNDVDSSTLEHDVETMDVPPNSGEGRLEISTRDQYEGVDSTDIFEDDDSGNSTTNKIESDLKRKRRFGLLAAVFNGIWGGSVMVPMQFAPKEASGAGFVISFGIGASIVTLILWLLRLIHECYLSDWDYKRAYHSLPSFHLERMWLPGGIAGLLWSIGNMASMISVKFLGEGVGYSLTQSSMLVSGLWGIFFFREVKCASTRLKWFCSAVITLIGILLLSYEHQN</sequence>
<comment type="caution">
    <text evidence="7">The sequence shown here is derived from an EMBL/GenBank/DDBJ whole genome shotgun (WGS) entry which is preliminary data.</text>
</comment>
<gene>
    <name evidence="7" type="ORF">CTEN210_10080</name>
</gene>
<feature type="transmembrane region" description="Helical" evidence="6">
    <location>
        <begin position="244"/>
        <end position="265"/>
    </location>
</feature>
<protein>
    <submittedName>
        <fullName evidence="7">Uncharacterized protein</fullName>
    </submittedName>
</protein>
<dbReference type="PANTHER" id="PTHR16119">
    <property type="entry name" value="TRANSMEMBRANE PROTEIN 144"/>
    <property type="match status" value="1"/>
</dbReference>
<evidence type="ECO:0000256" key="3">
    <source>
        <dbReference type="ARBA" id="ARBA00022692"/>
    </source>
</evidence>
<dbReference type="Pfam" id="PF07857">
    <property type="entry name" value="TMEM144"/>
    <property type="match status" value="1"/>
</dbReference>
<keyword evidence="5 6" id="KW-0472">Membrane</keyword>
<feature type="transmembrane region" description="Helical" evidence="6">
    <location>
        <begin position="96"/>
        <end position="114"/>
    </location>
</feature>
<organism evidence="7 8">
    <name type="scientific">Chaetoceros tenuissimus</name>
    <dbReference type="NCBI Taxonomy" id="426638"/>
    <lineage>
        <taxon>Eukaryota</taxon>
        <taxon>Sar</taxon>
        <taxon>Stramenopiles</taxon>
        <taxon>Ochrophyta</taxon>
        <taxon>Bacillariophyta</taxon>
        <taxon>Coscinodiscophyceae</taxon>
        <taxon>Chaetocerotophycidae</taxon>
        <taxon>Chaetocerotales</taxon>
        <taxon>Chaetocerotaceae</taxon>
        <taxon>Chaetoceros</taxon>
    </lineage>
</organism>
<comment type="similarity">
    <text evidence="2">Belongs to the TMEM144 family.</text>
</comment>
<feature type="transmembrane region" description="Helical" evidence="6">
    <location>
        <begin position="63"/>
        <end position="84"/>
    </location>
</feature>
<reference evidence="7 8" key="1">
    <citation type="journal article" date="2021" name="Sci. Rep.">
        <title>The genome of the diatom Chaetoceros tenuissimus carries an ancient integrated fragment of an extant virus.</title>
        <authorList>
            <person name="Hongo Y."/>
            <person name="Kimura K."/>
            <person name="Takaki Y."/>
            <person name="Yoshida Y."/>
            <person name="Baba S."/>
            <person name="Kobayashi G."/>
            <person name="Nagasaki K."/>
            <person name="Hano T."/>
            <person name="Tomaru Y."/>
        </authorList>
    </citation>
    <scope>NUCLEOTIDE SEQUENCE [LARGE SCALE GENOMIC DNA]</scope>
    <source>
        <strain evidence="7 8">NIES-3715</strain>
    </source>
</reference>